<organism evidence="3 4">
    <name type="scientific">Pseudobutyrivibrio ruminis</name>
    <dbReference type="NCBI Taxonomy" id="46206"/>
    <lineage>
        <taxon>Bacteria</taxon>
        <taxon>Bacillati</taxon>
        <taxon>Bacillota</taxon>
        <taxon>Clostridia</taxon>
        <taxon>Lachnospirales</taxon>
        <taxon>Lachnospiraceae</taxon>
        <taxon>Pseudobutyrivibrio</taxon>
    </lineage>
</organism>
<dbReference type="PANTHER" id="PTHR36566:SF1">
    <property type="entry name" value="PYRIDINIUM-3,5-BISTHIOCARBOXYLIC ACID MONONUCLEOTIDE NICKEL INSERTION PROTEIN"/>
    <property type="match status" value="1"/>
</dbReference>
<evidence type="ECO:0000256" key="2">
    <source>
        <dbReference type="SAM" id="MobiDB-lite"/>
    </source>
</evidence>
<dbReference type="Proteomes" id="UP000766246">
    <property type="component" value="Unassembled WGS sequence"/>
</dbReference>
<protein>
    <submittedName>
        <fullName evidence="3">LarC family nickel insertion protein</fullName>
    </submittedName>
</protein>
<evidence type="ECO:0000313" key="3">
    <source>
        <dbReference type="EMBL" id="MBE5919134.1"/>
    </source>
</evidence>
<evidence type="ECO:0000256" key="1">
    <source>
        <dbReference type="ARBA" id="ARBA00022596"/>
    </source>
</evidence>
<feature type="compositionally biased region" description="Basic and acidic residues" evidence="2">
    <location>
        <begin position="102"/>
        <end position="113"/>
    </location>
</feature>
<evidence type="ECO:0000313" key="4">
    <source>
        <dbReference type="Proteomes" id="UP000766246"/>
    </source>
</evidence>
<accession>A0A927U6G6</accession>
<dbReference type="InterPro" id="IPR002822">
    <property type="entry name" value="Ni_insertion"/>
</dbReference>
<dbReference type="EMBL" id="SVER01000009">
    <property type="protein sequence ID" value="MBE5919134.1"/>
    <property type="molecule type" value="Genomic_DNA"/>
</dbReference>
<gene>
    <name evidence="3" type="ORF">E7272_04745</name>
</gene>
<feature type="region of interest" description="Disordered" evidence="2">
    <location>
        <begin position="81"/>
        <end position="122"/>
    </location>
</feature>
<dbReference type="PANTHER" id="PTHR36566">
    <property type="entry name" value="NICKEL INSERTION PROTEIN-RELATED"/>
    <property type="match status" value="1"/>
</dbReference>
<sequence length="289" mass="31984">MGKTLYLECNSGISGDMTVGALIDLGADTKVLDAVLDTVEAEGFKIKYSRVKRSGLDCQDFDVILDEEHDGHDHDMEYLYGHTHSHNGEHGHNHDHHHDHHHNHENQESQHHEEHHHHHVHRGMKEITEIIDNAKMTDNARKIAKRIFEILAEAESKAHGLPVEEVHFHEVGAVDSIVDVISIAVCIDNLGVDKVIVPKLYEGHGTVRCQHGILPVPVPAVTNIVADHKISLEIIDVKGELVTPTGAAAVAALRTDDKLPKEFKIEKVGMGSGKRDYGLSGFVRAMIIS</sequence>
<comment type="caution">
    <text evidence="3">The sequence shown here is derived from an EMBL/GenBank/DDBJ whole genome shotgun (WGS) entry which is preliminary data.</text>
</comment>
<reference evidence="3" key="1">
    <citation type="submission" date="2019-04" db="EMBL/GenBank/DDBJ databases">
        <title>Evolution of Biomass-Degrading Anaerobic Consortia Revealed by Metagenomics.</title>
        <authorList>
            <person name="Peng X."/>
        </authorList>
    </citation>
    <scope>NUCLEOTIDE SEQUENCE</scope>
    <source>
        <strain evidence="3">SIG311</strain>
    </source>
</reference>
<name>A0A927U6G6_9FIRM</name>
<keyword evidence="1" id="KW-0533">Nickel</keyword>
<proteinExistence type="predicted"/>
<dbReference type="AlphaFoldDB" id="A0A927U6G6"/>
<dbReference type="Pfam" id="PF01969">
    <property type="entry name" value="Ni_insertion"/>
    <property type="match status" value="1"/>
</dbReference>